<evidence type="ECO:0000256" key="3">
    <source>
        <dbReference type="ARBA" id="ARBA00022741"/>
    </source>
</evidence>
<dbReference type="GO" id="GO:0009432">
    <property type="term" value="P:SOS response"/>
    <property type="evidence" value="ECO:0007669"/>
    <property type="project" value="TreeGrafter"/>
</dbReference>
<dbReference type="OrthoDB" id="9806954at2"/>
<sequence>MLKELSIKNFAIIDELTVEFQDGLTVLTGETGAGKSIIIDAVQLLAGGRGSQEFIRHGTKKAELEGLFTLSEGPHPAYEKCAELGIEVDEGMIILRRDINDNGKSVCRVNGKLMPIAMLREVGATLIDIHGQHESQELMDDKHHIHLLDQFASDELFVEKEAYINQYESYKQLKSELAALSLGEQQIAQKIDLFSFQIKEIDECKLQPNEEMTLAEERLRLNNFHKIFEGGSQAHEAILGESKGLDNIGQAMADLDDISTVDENFKEYATTVTDAFYALQEAAFSVKNRLDELEFDAERLNEVEQRLAVIQTLKRKYGNTVEEILAYREKIGSELETLENSDENIQRNERKLQELAKSLAVTAKKLTMIRKEKAVQLSEKIMIQLKELYMERAQFSIHIEPLANDNFDQNGQDTVVFYISTNIGEPPKPLTKIASGGEMSRVMIALKTIFSSTMGITSIIFDEVDTGVSGRVAQAIADKISMISVSSQVLCISHLPQVAAMADHHYYIKKQEEDNRTFTSLMELLNNDRIDEISRMMSGQIVTEKTFQHAKELVELANKQKLLYSKNIK</sequence>
<keyword evidence="5" id="KW-0067">ATP-binding</keyword>
<evidence type="ECO:0000256" key="5">
    <source>
        <dbReference type="ARBA" id="ARBA00022840"/>
    </source>
</evidence>
<dbReference type="SUPFAM" id="SSF52540">
    <property type="entry name" value="P-loop containing nucleoside triphosphate hydrolases"/>
    <property type="match status" value="2"/>
</dbReference>
<feature type="domain" description="Rad50/SbcC-type AAA" evidence="9">
    <location>
        <begin position="4"/>
        <end position="212"/>
    </location>
</feature>
<dbReference type="Proteomes" id="UP000245938">
    <property type="component" value="Unassembled WGS sequence"/>
</dbReference>
<evidence type="ECO:0000256" key="1">
    <source>
        <dbReference type="ARBA" id="ARBA00009441"/>
    </source>
</evidence>
<comment type="function">
    <text evidence="8">May be involved in recombinational repair of damaged DNA.</text>
</comment>
<dbReference type="GO" id="GO:0005524">
    <property type="term" value="F:ATP binding"/>
    <property type="evidence" value="ECO:0007669"/>
    <property type="project" value="UniProtKB-KW"/>
</dbReference>
<name>A0A2U3ALU3_9BACL</name>
<evidence type="ECO:0000256" key="8">
    <source>
        <dbReference type="PIRNR" id="PIRNR003128"/>
    </source>
</evidence>
<dbReference type="GO" id="GO:0006302">
    <property type="term" value="P:double-strand break repair"/>
    <property type="evidence" value="ECO:0007669"/>
    <property type="project" value="InterPro"/>
</dbReference>
<dbReference type="FunFam" id="3.40.50.300:FF:000319">
    <property type="entry name" value="DNA repair protein RecN"/>
    <property type="match status" value="1"/>
</dbReference>
<gene>
    <name evidence="10" type="primary">recN</name>
    <name evidence="10" type="ORF">DEX24_07790</name>
</gene>
<dbReference type="PANTHER" id="PTHR11059:SF0">
    <property type="entry name" value="DNA REPAIR PROTEIN RECN"/>
    <property type="match status" value="1"/>
</dbReference>
<dbReference type="RefSeq" id="WP_109305859.1">
    <property type="nucleotide sequence ID" value="NZ_BJUF01000018.1"/>
</dbReference>
<dbReference type="GO" id="GO:0043590">
    <property type="term" value="C:bacterial nucleoid"/>
    <property type="evidence" value="ECO:0007669"/>
    <property type="project" value="TreeGrafter"/>
</dbReference>
<dbReference type="Pfam" id="PF13476">
    <property type="entry name" value="AAA_23"/>
    <property type="match status" value="1"/>
</dbReference>
<proteinExistence type="inferred from homology"/>
<keyword evidence="3" id="KW-0547">Nucleotide-binding</keyword>
<dbReference type="FunFam" id="3.40.50.300:FF:000356">
    <property type="entry name" value="DNA repair protein RecN"/>
    <property type="match status" value="1"/>
</dbReference>
<evidence type="ECO:0000256" key="2">
    <source>
        <dbReference type="ARBA" id="ARBA00021315"/>
    </source>
</evidence>
<dbReference type="CDD" id="cd03241">
    <property type="entry name" value="ABC_RecN"/>
    <property type="match status" value="2"/>
</dbReference>
<evidence type="ECO:0000259" key="9">
    <source>
        <dbReference type="Pfam" id="PF13476"/>
    </source>
</evidence>
<dbReference type="InterPro" id="IPR004604">
    <property type="entry name" value="DNA_recomb/repair_RecN"/>
</dbReference>
<dbReference type="EMBL" id="QFVR01000008">
    <property type="protein sequence ID" value="PWI25500.1"/>
    <property type="molecule type" value="Genomic_DNA"/>
</dbReference>
<dbReference type="NCBIfam" id="TIGR00634">
    <property type="entry name" value="recN"/>
    <property type="match status" value="1"/>
</dbReference>
<organism evidence="10 11">
    <name type="scientific">Kurthia sibirica</name>
    <dbReference type="NCBI Taxonomy" id="202750"/>
    <lineage>
        <taxon>Bacteria</taxon>
        <taxon>Bacillati</taxon>
        <taxon>Bacillota</taxon>
        <taxon>Bacilli</taxon>
        <taxon>Bacillales</taxon>
        <taxon>Caryophanaceae</taxon>
        <taxon>Kurthia</taxon>
    </lineage>
</organism>
<reference evidence="10 11" key="1">
    <citation type="submission" date="2018-05" db="EMBL/GenBank/DDBJ databases">
        <title>Kurthia sibirica genome sequence.</title>
        <authorList>
            <person name="Maclea K.S."/>
            <person name="Goen A.E."/>
        </authorList>
    </citation>
    <scope>NUCLEOTIDE SEQUENCE [LARGE SCALE GENOMIC DNA]</scope>
    <source>
        <strain evidence="10 11">ATCC 49154</strain>
    </source>
</reference>
<evidence type="ECO:0000256" key="4">
    <source>
        <dbReference type="ARBA" id="ARBA00022763"/>
    </source>
</evidence>
<comment type="similarity">
    <text evidence="1 8">Belongs to the RecN family.</text>
</comment>
<dbReference type="GO" id="GO:0016887">
    <property type="term" value="F:ATP hydrolysis activity"/>
    <property type="evidence" value="ECO:0007669"/>
    <property type="project" value="InterPro"/>
</dbReference>
<dbReference type="InterPro" id="IPR027417">
    <property type="entry name" value="P-loop_NTPase"/>
</dbReference>
<dbReference type="PIRSF" id="PIRSF003128">
    <property type="entry name" value="RecN"/>
    <property type="match status" value="1"/>
</dbReference>
<dbReference type="AlphaFoldDB" id="A0A2U3ALU3"/>
<evidence type="ECO:0000256" key="6">
    <source>
        <dbReference type="ARBA" id="ARBA00023204"/>
    </source>
</evidence>
<keyword evidence="11" id="KW-1185">Reference proteome</keyword>
<evidence type="ECO:0000313" key="10">
    <source>
        <dbReference type="EMBL" id="PWI25500.1"/>
    </source>
</evidence>
<accession>A0A2U3ALU3</accession>
<dbReference type="Gene3D" id="3.40.50.300">
    <property type="entry name" value="P-loop containing nucleotide triphosphate hydrolases"/>
    <property type="match status" value="2"/>
</dbReference>
<dbReference type="GO" id="GO:0006310">
    <property type="term" value="P:DNA recombination"/>
    <property type="evidence" value="ECO:0007669"/>
    <property type="project" value="InterPro"/>
</dbReference>
<dbReference type="PANTHER" id="PTHR11059">
    <property type="entry name" value="DNA REPAIR PROTEIN RECN"/>
    <property type="match status" value="1"/>
</dbReference>
<dbReference type="InterPro" id="IPR038729">
    <property type="entry name" value="Rad50/SbcC_AAA"/>
</dbReference>
<keyword evidence="6 8" id="KW-0234">DNA repair</keyword>
<evidence type="ECO:0000256" key="7">
    <source>
        <dbReference type="ARBA" id="ARBA00033408"/>
    </source>
</evidence>
<keyword evidence="4 8" id="KW-0227">DNA damage</keyword>
<protein>
    <recommendedName>
        <fullName evidence="2 8">DNA repair protein RecN</fullName>
    </recommendedName>
    <alternativeName>
        <fullName evidence="7 8">Recombination protein N</fullName>
    </alternativeName>
</protein>
<evidence type="ECO:0000313" key="11">
    <source>
        <dbReference type="Proteomes" id="UP000245938"/>
    </source>
</evidence>
<comment type="caution">
    <text evidence="10">The sequence shown here is derived from an EMBL/GenBank/DDBJ whole genome shotgun (WGS) entry which is preliminary data.</text>
</comment>